<accession>A0A927BTD1</accession>
<evidence type="ECO:0000313" key="1">
    <source>
        <dbReference type="EMBL" id="MBD2846433.1"/>
    </source>
</evidence>
<dbReference type="Pfam" id="PF00756">
    <property type="entry name" value="Esterase"/>
    <property type="match status" value="1"/>
</dbReference>
<dbReference type="Proteomes" id="UP000621560">
    <property type="component" value="Unassembled WGS sequence"/>
</dbReference>
<comment type="caution">
    <text evidence="1">The sequence shown here is derived from an EMBL/GenBank/DDBJ whole genome shotgun (WGS) entry which is preliminary data.</text>
</comment>
<organism evidence="1 2">
    <name type="scientific">Paenibacillus sabuli</name>
    <dbReference type="NCBI Taxonomy" id="2772509"/>
    <lineage>
        <taxon>Bacteria</taxon>
        <taxon>Bacillati</taxon>
        <taxon>Bacillota</taxon>
        <taxon>Bacilli</taxon>
        <taxon>Bacillales</taxon>
        <taxon>Paenibacillaceae</taxon>
        <taxon>Paenibacillus</taxon>
    </lineage>
</organism>
<protein>
    <submittedName>
        <fullName evidence="1">Esterase family protein</fullName>
    </submittedName>
</protein>
<dbReference type="Gene3D" id="3.40.50.1820">
    <property type="entry name" value="alpha/beta hydrolase"/>
    <property type="match status" value="1"/>
</dbReference>
<dbReference type="SUPFAM" id="SSF53474">
    <property type="entry name" value="alpha/beta-Hydrolases"/>
    <property type="match status" value="1"/>
</dbReference>
<reference evidence="1" key="1">
    <citation type="submission" date="2020-09" db="EMBL/GenBank/DDBJ databases">
        <title>A novel bacterium of genus Paenibacillus, isolated from South China Sea.</title>
        <authorList>
            <person name="Huang H."/>
            <person name="Mo K."/>
            <person name="Hu Y."/>
        </authorList>
    </citation>
    <scope>NUCLEOTIDE SEQUENCE</scope>
    <source>
        <strain evidence="1">IB182496</strain>
    </source>
</reference>
<dbReference type="InterPro" id="IPR000801">
    <property type="entry name" value="Esterase-like"/>
</dbReference>
<dbReference type="EMBL" id="JACXIZ010000024">
    <property type="protein sequence ID" value="MBD2846433.1"/>
    <property type="molecule type" value="Genomic_DNA"/>
</dbReference>
<dbReference type="GO" id="GO:0016747">
    <property type="term" value="F:acyltransferase activity, transferring groups other than amino-acyl groups"/>
    <property type="evidence" value="ECO:0007669"/>
    <property type="project" value="TreeGrafter"/>
</dbReference>
<proteinExistence type="predicted"/>
<dbReference type="RefSeq" id="WP_190918870.1">
    <property type="nucleotide sequence ID" value="NZ_JACXIZ010000024.1"/>
</dbReference>
<gene>
    <name evidence="1" type="ORF">IDH44_14625</name>
</gene>
<dbReference type="InterPro" id="IPR029058">
    <property type="entry name" value="AB_hydrolase_fold"/>
</dbReference>
<sequence length="257" mass="28751">MALLQCAFYSHVLEFQTEFTAIVPQPAADQEGRDDNAGAPVLFLLHGLSDNHTIWLRRTSIERYAEELGLAVVMPQVHRSFYTDMAYGGRYWTFLSEELPQVASAMLRIATDPARRYVAGLSMGGYGAMKWALRQPDKFAAAASLSGALNVAGPRLQEVFPADHRLIFGERSVAGSEDDLMALLARRAEEGVQLPRLYQCCGTEDYLYADNQLFRTRASELGIALTYEEGPGAHEWSYWDASIQDVLRWLPLPDREA</sequence>
<dbReference type="PANTHER" id="PTHR48098:SF1">
    <property type="entry name" value="DIACYLGLYCEROL ACYLTRANSFERASE_MYCOLYLTRANSFERASE AG85A"/>
    <property type="match status" value="1"/>
</dbReference>
<dbReference type="AlphaFoldDB" id="A0A927BTD1"/>
<dbReference type="InterPro" id="IPR050583">
    <property type="entry name" value="Mycobacterial_A85_antigen"/>
</dbReference>
<evidence type="ECO:0000313" key="2">
    <source>
        <dbReference type="Proteomes" id="UP000621560"/>
    </source>
</evidence>
<dbReference type="PANTHER" id="PTHR48098">
    <property type="entry name" value="ENTEROCHELIN ESTERASE-RELATED"/>
    <property type="match status" value="1"/>
</dbReference>
<name>A0A927BTD1_9BACL</name>
<keyword evidence="2" id="KW-1185">Reference proteome</keyword>